<evidence type="ECO:0000313" key="5">
    <source>
        <dbReference type="EMBL" id="AFP09468.1"/>
    </source>
</evidence>
<dbReference type="InterPro" id="IPR000850">
    <property type="entry name" value="Adenylat/UMP-CMP_kin"/>
</dbReference>
<dbReference type="InterPro" id="IPR027417">
    <property type="entry name" value="P-loop_NTPase"/>
</dbReference>
<keyword evidence="2" id="KW-0547">Nucleotide-binding</keyword>
<dbReference type="GO" id="GO:0006139">
    <property type="term" value="P:nucleobase-containing compound metabolic process"/>
    <property type="evidence" value="ECO:0007669"/>
    <property type="project" value="InterPro"/>
</dbReference>
<dbReference type="PRINTS" id="PR00094">
    <property type="entry name" value="ADENYLTKNASE"/>
</dbReference>
<name>V9LBD8_CALMI</name>
<proteinExistence type="evidence at transcript level"/>
<protein>
    <submittedName>
        <fullName evidence="5">Adenylate kinase isoenzyme 1-like protein</fullName>
    </submittedName>
</protein>
<dbReference type="PROSITE" id="PS00113">
    <property type="entry name" value="ADENYLATE_KINASE"/>
    <property type="match status" value="1"/>
</dbReference>
<comment type="similarity">
    <text evidence="4">Belongs to the adenylate kinase family.</text>
</comment>
<feature type="non-terminal residue" evidence="5">
    <location>
        <position position="1"/>
    </location>
</feature>
<dbReference type="CDD" id="cd01428">
    <property type="entry name" value="ADK"/>
    <property type="match status" value="1"/>
</dbReference>
<dbReference type="HAMAP" id="MF_00235">
    <property type="entry name" value="Adenylate_kinase_Adk"/>
    <property type="match status" value="1"/>
</dbReference>
<sequence>GRERKRERGREREWGRGRQTGVREKLVDTKIILIIGGPGSGKGTHCLKLTEKFGYTHLSIGNLLRKEIDNNSSQAGNIKAAMRQGALVPIGVTLEILKNAIVENIFETKGFLIDGFPRNLKQAEAFDKFFAEPEMVILMECSPETMKSRLHKRGEGPGRFDDHKTIINKRVRNYLANAKWVVDYYDNKGLLKRVMGEDTEDSVYNSVAAMIKVL</sequence>
<evidence type="ECO:0000256" key="1">
    <source>
        <dbReference type="ARBA" id="ARBA00022679"/>
    </source>
</evidence>
<dbReference type="GO" id="GO:0019205">
    <property type="term" value="F:nucleobase-containing compound kinase activity"/>
    <property type="evidence" value="ECO:0007669"/>
    <property type="project" value="InterPro"/>
</dbReference>
<keyword evidence="3 4" id="KW-0418">Kinase</keyword>
<dbReference type="Pfam" id="PF00406">
    <property type="entry name" value="ADK"/>
    <property type="match status" value="1"/>
</dbReference>
<evidence type="ECO:0000256" key="4">
    <source>
        <dbReference type="RuleBase" id="RU003330"/>
    </source>
</evidence>
<reference evidence="5" key="1">
    <citation type="journal article" date="2014" name="Nature">
        <title>Elephant shark genome provides unique insights into gnathostome evolution.</title>
        <authorList>
            <consortium name="International Elephant Shark Genome Sequencing Consortium"/>
            <person name="Venkatesh B."/>
            <person name="Lee A.P."/>
            <person name="Ravi V."/>
            <person name="Maurya A.K."/>
            <person name="Lian M.M."/>
            <person name="Swann J.B."/>
            <person name="Ohta Y."/>
            <person name="Flajnik M.F."/>
            <person name="Sutoh Y."/>
            <person name="Kasahara M."/>
            <person name="Hoon S."/>
            <person name="Gangu V."/>
            <person name="Roy S.W."/>
            <person name="Irimia M."/>
            <person name="Korzh V."/>
            <person name="Kondrychyn I."/>
            <person name="Lim Z.W."/>
            <person name="Tay B.H."/>
            <person name="Tohari S."/>
            <person name="Kong K.W."/>
            <person name="Ho S."/>
            <person name="Lorente-Galdos B."/>
            <person name="Quilez J."/>
            <person name="Marques-Bonet T."/>
            <person name="Raney B.J."/>
            <person name="Ingham P.W."/>
            <person name="Tay A."/>
            <person name="Hillier L.W."/>
            <person name="Minx P."/>
            <person name="Boehm T."/>
            <person name="Wilson R.K."/>
            <person name="Brenner S."/>
            <person name="Warren W.C."/>
        </authorList>
    </citation>
    <scope>NUCLEOTIDE SEQUENCE</scope>
    <source>
        <tissue evidence="5">Gills</tissue>
    </source>
</reference>
<dbReference type="AlphaFoldDB" id="V9LBD8"/>
<organism evidence="5">
    <name type="scientific">Callorhinchus milii</name>
    <name type="common">Ghost shark</name>
    <dbReference type="NCBI Taxonomy" id="7868"/>
    <lineage>
        <taxon>Eukaryota</taxon>
        <taxon>Metazoa</taxon>
        <taxon>Chordata</taxon>
        <taxon>Craniata</taxon>
        <taxon>Vertebrata</taxon>
        <taxon>Chondrichthyes</taxon>
        <taxon>Holocephali</taxon>
        <taxon>Chimaeriformes</taxon>
        <taxon>Callorhinchidae</taxon>
        <taxon>Callorhinchus</taxon>
    </lineage>
</organism>
<dbReference type="PANTHER" id="PTHR23359">
    <property type="entry name" value="NUCLEOTIDE KINASE"/>
    <property type="match status" value="1"/>
</dbReference>
<dbReference type="Gene3D" id="3.40.50.300">
    <property type="entry name" value="P-loop containing nucleotide triphosphate hydrolases"/>
    <property type="match status" value="1"/>
</dbReference>
<keyword evidence="1 4" id="KW-0808">Transferase</keyword>
<evidence type="ECO:0000256" key="2">
    <source>
        <dbReference type="ARBA" id="ARBA00022741"/>
    </source>
</evidence>
<dbReference type="SUPFAM" id="SSF52540">
    <property type="entry name" value="P-loop containing nucleoside triphosphate hydrolases"/>
    <property type="match status" value="1"/>
</dbReference>
<dbReference type="EMBL" id="JW876951">
    <property type="protein sequence ID" value="AFP09468.1"/>
    <property type="molecule type" value="mRNA"/>
</dbReference>
<dbReference type="GO" id="GO:0005524">
    <property type="term" value="F:ATP binding"/>
    <property type="evidence" value="ECO:0007669"/>
    <property type="project" value="InterPro"/>
</dbReference>
<accession>V9LBD8</accession>
<dbReference type="InterPro" id="IPR033690">
    <property type="entry name" value="Adenylat_kinase_CS"/>
</dbReference>
<evidence type="ECO:0000256" key="3">
    <source>
        <dbReference type="ARBA" id="ARBA00022777"/>
    </source>
</evidence>